<dbReference type="InterPro" id="IPR009915">
    <property type="entry name" value="NnrU_dom"/>
</dbReference>
<keyword evidence="2 5" id="KW-0812">Transmembrane</keyword>
<feature type="signal peptide" evidence="6">
    <location>
        <begin position="1"/>
        <end position="16"/>
    </location>
</feature>
<accession>A0A8J5X9D8</accession>
<keyword evidence="6" id="KW-0732">Signal</keyword>
<dbReference type="OrthoDB" id="41527at2759"/>
<dbReference type="PANTHER" id="PTHR35988:SF2">
    <property type="entry name" value="15-CIS-ZETA-CAROTENE ISOMERASE, CHLOROPLASTIC"/>
    <property type="match status" value="1"/>
</dbReference>
<comment type="caution">
    <text evidence="8">The sequence shown here is derived from an EMBL/GenBank/DDBJ whole genome shotgun (WGS) entry which is preliminary data.</text>
</comment>
<evidence type="ECO:0000256" key="6">
    <source>
        <dbReference type="SAM" id="SignalP"/>
    </source>
</evidence>
<dbReference type="GO" id="GO:0016020">
    <property type="term" value="C:membrane"/>
    <property type="evidence" value="ECO:0007669"/>
    <property type="project" value="UniProtKB-SubCell"/>
</dbReference>
<evidence type="ECO:0000256" key="3">
    <source>
        <dbReference type="ARBA" id="ARBA00022989"/>
    </source>
</evidence>
<dbReference type="GO" id="GO:0009507">
    <property type="term" value="C:chloroplast"/>
    <property type="evidence" value="ECO:0007669"/>
    <property type="project" value="TreeGrafter"/>
</dbReference>
<dbReference type="Pfam" id="PF07298">
    <property type="entry name" value="NnrU"/>
    <property type="match status" value="1"/>
</dbReference>
<reference evidence="8" key="1">
    <citation type="submission" date="2021-05" db="EMBL/GenBank/DDBJ databases">
        <title>The genome of the haptophyte Pavlova lutheri (Diacronema luteri, Pavlovales) - a model for lipid biosynthesis in eukaryotic algae.</title>
        <authorList>
            <person name="Hulatt C.J."/>
            <person name="Posewitz M.C."/>
        </authorList>
    </citation>
    <scope>NUCLEOTIDE SEQUENCE</scope>
    <source>
        <strain evidence="8">NIVA-4/92</strain>
    </source>
</reference>
<dbReference type="PANTHER" id="PTHR35988">
    <property type="entry name" value="15-CIS-ZETA-CAROTENE ISOMERASE, CHLOROPLASTIC"/>
    <property type="match status" value="1"/>
</dbReference>
<dbReference type="EMBL" id="JAGTXO010000037">
    <property type="protein sequence ID" value="KAG8459764.1"/>
    <property type="molecule type" value="Genomic_DNA"/>
</dbReference>
<feature type="domain" description="NnrU" evidence="7">
    <location>
        <begin position="136"/>
        <end position="351"/>
    </location>
</feature>
<evidence type="ECO:0000256" key="5">
    <source>
        <dbReference type="SAM" id="Phobius"/>
    </source>
</evidence>
<dbReference type="AlphaFoldDB" id="A0A8J5X9D8"/>
<dbReference type="GO" id="GO:0090471">
    <property type="term" value="F:9,15,9'-tri-cis-zeta-carotene isomerase activity"/>
    <property type="evidence" value="ECO:0007669"/>
    <property type="project" value="TreeGrafter"/>
</dbReference>
<dbReference type="Proteomes" id="UP000751190">
    <property type="component" value="Unassembled WGS sequence"/>
</dbReference>
<feature type="transmembrane region" description="Helical" evidence="5">
    <location>
        <begin position="126"/>
        <end position="148"/>
    </location>
</feature>
<protein>
    <recommendedName>
        <fullName evidence="7">NnrU domain-containing protein</fullName>
    </recommendedName>
</protein>
<gene>
    <name evidence="8" type="ORF">KFE25_014327</name>
</gene>
<sequence length="368" mass="39209">MRPVLIALLLAAGARGLRPSLATRGARARAPACAARARARLSLEPSAGPSPLARLLESVPSEAAGDALVGDDAARFSLSSESARSWLIFAAAVSAVLGALYVLWIRNDTGYSDDFLHALEVRAGGNSLLVNLAIGTIFPLVHSGLASVRPAAEPIVGARAWRVVFACASLPLAWTWITYFIAHRYDGGLLYNLHGLPVVHGAVGALSVASFFFLYPSTFNLLEVAAVTKPQLHLWETGVTRISRHPQLVGQALWSCAHLLWLGTPFTAETMALLVAHHLFAAWNGDRRLAAKHGAAFEYVKARTSIVPFAAILEGRQQLPADYWTEWVRLPYAVIAVGCGGAYLAHPLMQGAAAWVQNAGYSPGGILG</sequence>
<dbReference type="Gene3D" id="1.20.120.1630">
    <property type="match status" value="1"/>
</dbReference>
<feature type="chain" id="PRO_5035222101" description="NnrU domain-containing protein" evidence="6">
    <location>
        <begin position="17"/>
        <end position="368"/>
    </location>
</feature>
<evidence type="ECO:0000256" key="1">
    <source>
        <dbReference type="ARBA" id="ARBA00004141"/>
    </source>
</evidence>
<organism evidence="8 9">
    <name type="scientific">Diacronema lutheri</name>
    <name type="common">Unicellular marine alga</name>
    <name type="synonym">Monochrysis lutheri</name>
    <dbReference type="NCBI Taxonomy" id="2081491"/>
    <lineage>
        <taxon>Eukaryota</taxon>
        <taxon>Haptista</taxon>
        <taxon>Haptophyta</taxon>
        <taxon>Pavlovophyceae</taxon>
        <taxon>Pavlovales</taxon>
        <taxon>Pavlovaceae</taxon>
        <taxon>Diacronema</taxon>
    </lineage>
</organism>
<dbReference type="OMA" id="FFNHRYD"/>
<keyword evidence="3 5" id="KW-1133">Transmembrane helix</keyword>
<feature type="transmembrane region" description="Helical" evidence="5">
    <location>
        <begin position="86"/>
        <end position="105"/>
    </location>
</feature>
<name>A0A8J5X9D8_DIALT</name>
<evidence type="ECO:0000313" key="9">
    <source>
        <dbReference type="Proteomes" id="UP000751190"/>
    </source>
</evidence>
<evidence type="ECO:0000256" key="2">
    <source>
        <dbReference type="ARBA" id="ARBA00022692"/>
    </source>
</evidence>
<evidence type="ECO:0000256" key="4">
    <source>
        <dbReference type="ARBA" id="ARBA00023136"/>
    </source>
</evidence>
<evidence type="ECO:0000313" key="8">
    <source>
        <dbReference type="EMBL" id="KAG8459764.1"/>
    </source>
</evidence>
<proteinExistence type="predicted"/>
<feature type="transmembrane region" description="Helical" evidence="5">
    <location>
        <begin position="160"/>
        <end position="182"/>
    </location>
</feature>
<evidence type="ECO:0000259" key="7">
    <source>
        <dbReference type="Pfam" id="PF07298"/>
    </source>
</evidence>
<keyword evidence="4 5" id="KW-0472">Membrane</keyword>
<keyword evidence="9" id="KW-1185">Reference proteome</keyword>
<feature type="transmembrane region" description="Helical" evidence="5">
    <location>
        <begin position="189"/>
        <end position="215"/>
    </location>
</feature>
<comment type="subcellular location">
    <subcellularLocation>
        <location evidence="1">Membrane</location>
        <topology evidence="1">Multi-pass membrane protein</topology>
    </subcellularLocation>
</comment>